<dbReference type="Pfam" id="PF06429">
    <property type="entry name" value="Flg_bbr_C"/>
    <property type="match status" value="1"/>
</dbReference>
<proteinExistence type="inferred from homology"/>
<comment type="similarity">
    <text evidence="2 4">Belongs to the flagella basal body rod proteins family.</text>
</comment>
<evidence type="ECO:0000313" key="8">
    <source>
        <dbReference type="EMBL" id="EPX82619.1"/>
    </source>
</evidence>
<dbReference type="InterPro" id="IPR010930">
    <property type="entry name" value="Flg_bb/hook_C_dom"/>
</dbReference>
<evidence type="ECO:0000259" key="6">
    <source>
        <dbReference type="Pfam" id="PF06429"/>
    </source>
</evidence>
<evidence type="ECO:0000256" key="3">
    <source>
        <dbReference type="ARBA" id="ARBA00023143"/>
    </source>
</evidence>
<dbReference type="InterPro" id="IPR053967">
    <property type="entry name" value="LlgE_F_G-like_D1"/>
</dbReference>
<dbReference type="GO" id="GO:0071978">
    <property type="term" value="P:bacterial-type flagellum-dependent swarming motility"/>
    <property type="evidence" value="ECO:0007669"/>
    <property type="project" value="TreeGrafter"/>
</dbReference>
<dbReference type="STRING" id="1123237.Salmuc_00938"/>
<dbReference type="HOGENOM" id="CLU_013687_0_0_5"/>
<feature type="domain" description="Flagellar basal-body/hook protein C-terminal" evidence="6">
    <location>
        <begin position="174"/>
        <end position="217"/>
    </location>
</feature>
<dbReference type="Proteomes" id="UP000015347">
    <property type="component" value="Unassembled WGS sequence"/>
</dbReference>
<dbReference type="NCBIfam" id="TIGR03506">
    <property type="entry name" value="FlgEFG_subfam"/>
    <property type="match status" value="1"/>
</dbReference>
<feature type="domain" description="Flagellar basal body rod protein N-terminal" evidence="5">
    <location>
        <begin position="7"/>
        <end position="20"/>
    </location>
</feature>
<evidence type="ECO:0000259" key="7">
    <source>
        <dbReference type="Pfam" id="PF22692"/>
    </source>
</evidence>
<organism evidence="8 9">
    <name type="scientific">Salipiger mucosus DSM 16094</name>
    <dbReference type="NCBI Taxonomy" id="1123237"/>
    <lineage>
        <taxon>Bacteria</taxon>
        <taxon>Pseudomonadati</taxon>
        <taxon>Pseudomonadota</taxon>
        <taxon>Alphaproteobacteria</taxon>
        <taxon>Rhodobacterales</taxon>
        <taxon>Roseobacteraceae</taxon>
        <taxon>Salipiger</taxon>
    </lineage>
</organism>
<dbReference type="GO" id="GO:0030694">
    <property type="term" value="C:bacterial-type flagellum basal body, rod"/>
    <property type="evidence" value="ECO:0007669"/>
    <property type="project" value="UniProtKB-UniRule"/>
</dbReference>
<dbReference type="PANTHER" id="PTHR30435:SF19">
    <property type="entry name" value="FLAGELLAR BASAL-BODY ROD PROTEIN FLGG"/>
    <property type="match status" value="1"/>
</dbReference>
<dbReference type="NCBIfam" id="NF009332">
    <property type="entry name" value="PRK12690.1"/>
    <property type="match status" value="1"/>
</dbReference>
<evidence type="ECO:0000256" key="4">
    <source>
        <dbReference type="RuleBase" id="RU362116"/>
    </source>
</evidence>
<accession>S9S8R5</accession>
<sequence length="222" mass="23941">MREMRLIANNIANASTTGYRQQGIVFSEYIRQTDLAGSLSMPAANIQNTSYQQGTLTQTGGQLDVGIEGEGFFLVAAPQGERLTRAGAFALSSQGDLVTQDGYPVLDAGGAPLFVPPDASDLAIAQDGTLSTQGRPIGQLGLVRPLDAQAMVREGGVLFRADAGFEPLENPTLRQGFVESSNVDPILQVARMIEVQRAYEMGQSFLEREDERIRTAIKSFTR</sequence>
<dbReference type="InterPro" id="IPR037925">
    <property type="entry name" value="FlgE/F/G-like"/>
</dbReference>
<dbReference type="EMBL" id="APVH01000020">
    <property type="protein sequence ID" value="EPX82619.1"/>
    <property type="molecule type" value="Genomic_DNA"/>
</dbReference>
<evidence type="ECO:0000259" key="5">
    <source>
        <dbReference type="Pfam" id="PF00460"/>
    </source>
</evidence>
<keyword evidence="8" id="KW-0282">Flagellum</keyword>
<feature type="domain" description="Flagellar hook protein FlgE/F/G-like D1" evidence="7">
    <location>
        <begin position="67"/>
        <end position="131"/>
    </location>
</feature>
<protein>
    <recommendedName>
        <fullName evidence="4">Flagellar basal-body rod protein FlgF</fullName>
    </recommendedName>
</protein>
<dbReference type="AlphaFoldDB" id="S9S8R5"/>
<dbReference type="InterPro" id="IPR001444">
    <property type="entry name" value="Flag_bb_rod_N"/>
</dbReference>
<keyword evidence="8" id="KW-0969">Cilium</keyword>
<comment type="caution">
    <text evidence="8">The sequence shown here is derived from an EMBL/GenBank/DDBJ whole genome shotgun (WGS) entry which is preliminary data.</text>
</comment>
<dbReference type="InterPro" id="IPR020013">
    <property type="entry name" value="Flagellar_FlgE/F/G"/>
</dbReference>
<gene>
    <name evidence="8" type="ORF">Salmuc_00938</name>
</gene>
<dbReference type="Pfam" id="PF00460">
    <property type="entry name" value="Flg_bb_rod"/>
    <property type="match status" value="1"/>
</dbReference>
<dbReference type="SUPFAM" id="SSF117143">
    <property type="entry name" value="Flagellar hook protein flgE"/>
    <property type="match status" value="1"/>
</dbReference>
<evidence type="ECO:0000256" key="2">
    <source>
        <dbReference type="ARBA" id="ARBA00009677"/>
    </source>
</evidence>
<keyword evidence="8" id="KW-0966">Cell projection</keyword>
<keyword evidence="9" id="KW-1185">Reference proteome</keyword>
<reference evidence="9" key="1">
    <citation type="journal article" date="2014" name="Stand. Genomic Sci.">
        <title>Genome sequence of the exopolysaccharide-producing Salipiger mucosus type strain (DSM 16094(T)), a moderately halophilic member of the Roseobacter clade.</title>
        <authorList>
            <person name="Riedel T."/>
            <person name="Spring S."/>
            <person name="Fiebig A."/>
            <person name="Petersen J."/>
            <person name="Kyrpides N.C."/>
            <person name="Goker M."/>
            <person name="Klenk H.P."/>
        </authorList>
    </citation>
    <scope>NUCLEOTIDE SEQUENCE [LARGE SCALE GENOMIC DNA]</scope>
    <source>
        <strain evidence="9">DSM 16094</strain>
    </source>
</reference>
<dbReference type="PANTHER" id="PTHR30435">
    <property type="entry name" value="FLAGELLAR PROTEIN"/>
    <property type="match status" value="1"/>
</dbReference>
<dbReference type="Pfam" id="PF22692">
    <property type="entry name" value="LlgE_F_G_D1"/>
    <property type="match status" value="1"/>
</dbReference>
<evidence type="ECO:0000313" key="9">
    <source>
        <dbReference type="Proteomes" id="UP000015347"/>
    </source>
</evidence>
<dbReference type="eggNOG" id="COG4786">
    <property type="taxonomic scope" value="Bacteria"/>
</dbReference>
<comment type="subcellular location">
    <subcellularLocation>
        <location evidence="1 4">Bacterial flagellum basal body</location>
    </subcellularLocation>
</comment>
<keyword evidence="3 4" id="KW-0975">Bacterial flagellum</keyword>
<name>S9S8R5_9RHOB</name>
<evidence type="ECO:0000256" key="1">
    <source>
        <dbReference type="ARBA" id="ARBA00004117"/>
    </source>
</evidence>
<dbReference type="InterPro" id="IPR012836">
    <property type="entry name" value="FlgF"/>
</dbReference>
<comment type="subunit">
    <text evidence="4">The basal body constitutes a major portion of the flagellar organelle and consists of five rings (E,L,P,S, and M) mounted on a central rod. The rod consists of about 26 subunits of FlgG in the distal portion, and FlgB, FlgC and FlgF are thought to build up the proximal portion of the rod with about 6 subunits each.</text>
</comment>
<dbReference type="NCBIfam" id="TIGR02490">
    <property type="entry name" value="flgF"/>
    <property type="match status" value="1"/>
</dbReference>